<evidence type="ECO:0000313" key="3">
    <source>
        <dbReference type="Proteomes" id="UP000275408"/>
    </source>
</evidence>
<dbReference type="PANTHER" id="PTHR16071:SF2">
    <property type="entry name" value="FIGNL1-INTERACTING REGULATOR OF RECOMBINATION AND MITOSIS"/>
    <property type="match status" value="1"/>
</dbReference>
<dbReference type="InterPro" id="IPR027902">
    <property type="entry name" value="DUF4487"/>
</dbReference>
<accession>A0A3M6TB75</accession>
<dbReference type="InterPro" id="IPR016024">
    <property type="entry name" value="ARM-type_fold"/>
</dbReference>
<sequence length="902" mass="102154">MPNFRHGFAEPVRRKSAQFYYRYLKNLTSQALPGLSLVKVEAQFFSRILPKVYDAVYEAILEIEQIIKPLQAQAVDQERSHDRLQTVQSLLQLVMAFMECLETCIGNVTQLSLTEELFIEHIHSLPSAVLQIVNATFKHCKDSEKVYGDFFHVVSQDLAMLFKRSYQLQKGLMEILDKVQLNYDASDEDVRDITEVCHQLLEVCILIGDLDTSILVNTWKVLKKLVTKHRDHIKNYLEVDRLICHLCTSIETKLMRCVQLAPFKAEDTGSSDGQKVTGDEVALAKMLKIMRFLVGHLVHLTKEYDGYYDTCLENIFHFLLMIQRTLPPSLSAPKIDASAIQGIKSALLIVVEPLLSVIVKNKHFAKLITRKSLVVDDKSHFAHCCLLVTILSVLPSTPEDVFAYWISPTNYPEEECRHSLLEAVFQYFSRCVVEVSLPLCVEGVMSKGKPLREVTLYEHVCTRMCSLVASTPAVCFSAVERCLLEHILQDDLLCALLSSDLSQLPASSAGYIHLSLLIQRLTRLMAVEHQENLAVSFPPSKEENIAAWCIYPLRDMPESVKKKVCRSLVPLCVQVCHSRIANQSAEDNELMSRCLSCLRRVYSLPKTEGYIPPVHHSATIGLINDLWSLCCQGSEQVERFRIHMWCKLLDLTSTLLPLIQPEDYATILIGLRSLLDKKPTVGVRQAAAEFLGRCGSKEIPEHLESAVLSDISAMFSALVNDTHWLVHQQAFQSVKAFAEVTRYTHVMGDCVPENLLPSLSDFLNQLPYRHSELGVEDMTEFDVEFLRQQLGTEAWSKTQITPSNDIQETEIPFMDTRGRLRNDSANENKEIEPEPKRLKTQHDLPSESQGEALYDEAIQKLKIPVSTILDLRKQFPPSAKVVENVEEIQTLLQKFLSGSAAK</sequence>
<dbReference type="Proteomes" id="UP000275408">
    <property type="component" value="Unassembled WGS sequence"/>
</dbReference>
<protein>
    <submittedName>
        <fullName evidence="2">Uncharacterized protein</fullName>
    </submittedName>
</protein>
<feature type="region of interest" description="Disordered" evidence="1">
    <location>
        <begin position="820"/>
        <end position="847"/>
    </location>
</feature>
<evidence type="ECO:0000313" key="2">
    <source>
        <dbReference type="EMBL" id="RMX38666.1"/>
    </source>
</evidence>
<reference evidence="2 3" key="1">
    <citation type="journal article" date="2018" name="Sci. Rep.">
        <title>Comparative analysis of the Pocillopora damicornis genome highlights role of immune system in coral evolution.</title>
        <authorList>
            <person name="Cunning R."/>
            <person name="Bay R.A."/>
            <person name="Gillette P."/>
            <person name="Baker A.C."/>
            <person name="Traylor-Knowles N."/>
        </authorList>
    </citation>
    <scope>NUCLEOTIDE SEQUENCE [LARGE SCALE GENOMIC DNA]</scope>
    <source>
        <strain evidence="2">RSMAS</strain>
        <tissue evidence="2">Whole animal</tissue>
    </source>
</reference>
<gene>
    <name evidence="2" type="ORF">pdam_00005871</name>
</gene>
<proteinExistence type="predicted"/>
<keyword evidence="3" id="KW-1185">Reference proteome</keyword>
<organism evidence="2 3">
    <name type="scientific">Pocillopora damicornis</name>
    <name type="common">Cauliflower coral</name>
    <name type="synonym">Millepora damicornis</name>
    <dbReference type="NCBI Taxonomy" id="46731"/>
    <lineage>
        <taxon>Eukaryota</taxon>
        <taxon>Metazoa</taxon>
        <taxon>Cnidaria</taxon>
        <taxon>Anthozoa</taxon>
        <taxon>Hexacorallia</taxon>
        <taxon>Scleractinia</taxon>
        <taxon>Astrocoeniina</taxon>
        <taxon>Pocilloporidae</taxon>
        <taxon>Pocillopora</taxon>
    </lineage>
</organism>
<name>A0A3M6TB75_POCDA</name>
<feature type="compositionally biased region" description="Basic and acidic residues" evidence="1">
    <location>
        <begin position="820"/>
        <end position="845"/>
    </location>
</feature>
<dbReference type="PANTHER" id="PTHR16071">
    <property type="entry name" value="CHROMOSOME 1 OPEN READING FRAME 112"/>
    <property type="match status" value="1"/>
</dbReference>
<dbReference type="InterPro" id="IPR011989">
    <property type="entry name" value="ARM-like"/>
</dbReference>
<dbReference type="AlphaFoldDB" id="A0A3M6TB75"/>
<dbReference type="Gene3D" id="1.25.10.10">
    <property type="entry name" value="Leucine-rich Repeat Variant"/>
    <property type="match status" value="1"/>
</dbReference>
<dbReference type="Pfam" id="PF14868">
    <property type="entry name" value="DUF4487"/>
    <property type="match status" value="2"/>
</dbReference>
<comment type="caution">
    <text evidence="2">The sequence shown here is derived from an EMBL/GenBank/DDBJ whole genome shotgun (WGS) entry which is preliminary data.</text>
</comment>
<dbReference type="STRING" id="46731.A0A3M6TB75"/>
<dbReference type="OrthoDB" id="6088000at2759"/>
<dbReference type="EMBL" id="RCHS01003956">
    <property type="protein sequence ID" value="RMX38666.1"/>
    <property type="molecule type" value="Genomic_DNA"/>
</dbReference>
<evidence type="ECO:0000256" key="1">
    <source>
        <dbReference type="SAM" id="MobiDB-lite"/>
    </source>
</evidence>
<dbReference type="SUPFAM" id="SSF48371">
    <property type="entry name" value="ARM repeat"/>
    <property type="match status" value="1"/>
</dbReference>